<evidence type="ECO:0000259" key="4">
    <source>
        <dbReference type="PROSITE" id="PS01124"/>
    </source>
</evidence>
<name>A0A9Y2IPT3_9PSEU</name>
<dbReference type="InterPro" id="IPR018062">
    <property type="entry name" value="HTH_AraC-typ_CS"/>
</dbReference>
<proteinExistence type="predicted"/>
<evidence type="ECO:0000256" key="3">
    <source>
        <dbReference type="ARBA" id="ARBA00023163"/>
    </source>
</evidence>
<dbReference type="InterPro" id="IPR037923">
    <property type="entry name" value="HTH-like"/>
</dbReference>
<dbReference type="Pfam" id="PF06719">
    <property type="entry name" value="AraC_N"/>
    <property type="match status" value="1"/>
</dbReference>
<gene>
    <name evidence="5" type="ORF">QRX50_21075</name>
</gene>
<evidence type="ECO:0000313" key="6">
    <source>
        <dbReference type="Proteomes" id="UP001236014"/>
    </source>
</evidence>
<keyword evidence="1" id="KW-0805">Transcription regulation</keyword>
<dbReference type="Pfam" id="PF12833">
    <property type="entry name" value="HTH_18"/>
    <property type="match status" value="1"/>
</dbReference>
<dbReference type="SUPFAM" id="SSF46689">
    <property type="entry name" value="Homeodomain-like"/>
    <property type="match status" value="2"/>
</dbReference>
<dbReference type="RefSeq" id="WP_285973629.1">
    <property type="nucleotide sequence ID" value="NZ_CP127294.1"/>
</dbReference>
<keyword evidence="2" id="KW-0238">DNA-binding</keyword>
<feature type="domain" description="HTH araC/xylS-type" evidence="4">
    <location>
        <begin position="185"/>
        <end position="284"/>
    </location>
</feature>
<dbReference type="PROSITE" id="PS01124">
    <property type="entry name" value="HTH_ARAC_FAMILY_2"/>
    <property type="match status" value="1"/>
</dbReference>
<evidence type="ECO:0000256" key="2">
    <source>
        <dbReference type="ARBA" id="ARBA00023125"/>
    </source>
</evidence>
<dbReference type="PANTHER" id="PTHR43436">
    <property type="entry name" value="ARAC-FAMILY TRANSCRIPTIONAL REGULATOR"/>
    <property type="match status" value="1"/>
</dbReference>
<dbReference type="InterPro" id="IPR018060">
    <property type="entry name" value="HTH_AraC"/>
</dbReference>
<dbReference type="GO" id="GO:0003700">
    <property type="term" value="F:DNA-binding transcription factor activity"/>
    <property type="evidence" value="ECO:0007669"/>
    <property type="project" value="InterPro"/>
</dbReference>
<dbReference type="SUPFAM" id="SSF51215">
    <property type="entry name" value="Regulatory protein AraC"/>
    <property type="match status" value="1"/>
</dbReference>
<keyword evidence="6" id="KW-1185">Reference proteome</keyword>
<dbReference type="SMART" id="SM00342">
    <property type="entry name" value="HTH_ARAC"/>
    <property type="match status" value="1"/>
</dbReference>
<dbReference type="Proteomes" id="UP001236014">
    <property type="component" value="Chromosome"/>
</dbReference>
<dbReference type="AlphaFoldDB" id="A0A9Y2IPT3"/>
<evidence type="ECO:0000256" key="1">
    <source>
        <dbReference type="ARBA" id="ARBA00023015"/>
    </source>
</evidence>
<dbReference type="PANTHER" id="PTHR43436:SF1">
    <property type="entry name" value="TRANSCRIPTIONAL REGULATORY PROTEIN"/>
    <property type="match status" value="1"/>
</dbReference>
<reference evidence="5 6" key="1">
    <citation type="submission" date="2023-06" db="EMBL/GenBank/DDBJ databases">
        <authorList>
            <person name="Oyuntsetseg B."/>
            <person name="Kim S.B."/>
        </authorList>
    </citation>
    <scope>NUCLEOTIDE SEQUENCE [LARGE SCALE GENOMIC DNA]</scope>
    <source>
        <strain evidence="5 6">2-15</strain>
    </source>
</reference>
<dbReference type="KEGG" id="acab:QRX50_21075"/>
<dbReference type="GO" id="GO:0043565">
    <property type="term" value="F:sequence-specific DNA binding"/>
    <property type="evidence" value="ECO:0007669"/>
    <property type="project" value="InterPro"/>
</dbReference>
<evidence type="ECO:0000313" key="5">
    <source>
        <dbReference type="EMBL" id="WIX83070.1"/>
    </source>
</evidence>
<dbReference type="Gene3D" id="1.10.10.60">
    <property type="entry name" value="Homeodomain-like"/>
    <property type="match status" value="1"/>
</dbReference>
<dbReference type="PROSITE" id="PS00041">
    <property type="entry name" value="HTH_ARAC_FAMILY_1"/>
    <property type="match status" value="1"/>
</dbReference>
<keyword evidence="3" id="KW-0804">Transcription</keyword>
<sequence>MSLSELRTLITRHAGRTDLPGGLMLSCERAPTDPAASLTGPVLAVVAQGRKRIGTGERTYEYGAGQYLVVTVDMPVTGHFVEASSTEPFLGAGLVLKPEAVAALLLETGTTNSAPATPSAITVSDAPAELLDAFVRLLRLTDHPADRRVLAPLIEKEILWRLVTGDQGATIRQIGLADSSLSHVGRAIRWIRDHHAESLRIADLARLAAMSESSFHRHFRAVTAMTPIQYQKHIRLQEARLLLLSRTDDDVASIGYAVGYDSASQFSREYRRQFGVPPGQDSTRLRAGIS</sequence>
<dbReference type="EMBL" id="CP127294">
    <property type="protein sequence ID" value="WIX83070.1"/>
    <property type="molecule type" value="Genomic_DNA"/>
</dbReference>
<dbReference type="InterPro" id="IPR009057">
    <property type="entry name" value="Homeodomain-like_sf"/>
</dbReference>
<accession>A0A9Y2IPT3</accession>
<protein>
    <submittedName>
        <fullName evidence="5">AraC family transcriptional regulator</fullName>
    </submittedName>
</protein>
<organism evidence="5 6">
    <name type="scientific">Amycolatopsis carbonis</name>
    <dbReference type="NCBI Taxonomy" id="715471"/>
    <lineage>
        <taxon>Bacteria</taxon>
        <taxon>Bacillati</taxon>
        <taxon>Actinomycetota</taxon>
        <taxon>Actinomycetes</taxon>
        <taxon>Pseudonocardiales</taxon>
        <taxon>Pseudonocardiaceae</taxon>
        <taxon>Amycolatopsis</taxon>
    </lineage>
</organism>
<dbReference type="InterPro" id="IPR009594">
    <property type="entry name" value="Tscrpt_reg_HTH_AraC_N"/>
</dbReference>